<dbReference type="AlphaFoldDB" id="A0A645DDT6"/>
<protein>
    <submittedName>
        <fullName evidence="1">Uncharacterized protein</fullName>
    </submittedName>
</protein>
<evidence type="ECO:0000313" key="1">
    <source>
        <dbReference type="EMBL" id="MPM87409.1"/>
    </source>
</evidence>
<accession>A0A645DDT6</accession>
<organism evidence="1">
    <name type="scientific">bioreactor metagenome</name>
    <dbReference type="NCBI Taxonomy" id="1076179"/>
    <lineage>
        <taxon>unclassified sequences</taxon>
        <taxon>metagenomes</taxon>
        <taxon>ecological metagenomes</taxon>
    </lineage>
</organism>
<sequence>MVLDAAQFADHVRNGYKLFGGIATGNDQMRKAIVRFVV</sequence>
<name>A0A645DDT6_9ZZZZ</name>
<comment type="caution">
    <text evidence="1">The sequence shown here is derived from an EMBL/GenBank/DDBJ whole genome shotgun (WGS) entry which is preliminary data.</text>
</comment>
<gene>
    <name evidence="1" type="ORF">SDC9_134505</name>
</gene>
<proteinExistence type="predicted"/>
<reference evidence="1" key="1">
    <citation type="submission" date="2019-08" db="EMBL/GenBank/DDBJ databases">
        <authorList>
            <person name="Kucharzyk K."/>
            <person name="Murdoch R.W."/>
            <person name="Higgins S."/>
            <person name="Loffler F."/>
        </authorList>
    </citation>
    <scope>NUCLEOTIDE SEQUENCE</scope>
</reference>
<dbReference type="EMBL" id="VSSQ01035235">
    <property type="protein sequence ID" value="MPM87409.1"/>
    <property type="molecule type" value="Genomic_DNA"/>
</dbReference>